<evidence type="ECO:0000313" key="12">
    <source>
        <dbReference type="EMBL" id="PFX20255.1"/>
    </source>
</evidence>
<dbReference type="Proteomes" id="UP000225706">
    <property type="component" value="Unassembled WGS sequence"/>
</dbReference>
<evidence type="ECO:0000256" key="11">
    <source>
        <dbReference type="SAM" id="Phobius"/>
    </source>
</evidence>
<gene>
    <name evidence="12" type="primary">Slc25a29</name>
    <name evidence="12" type="ORF">AWC38_SpisGene15294</name>
</gene>
<protein>
    <submittedName>
        <fullName evidence="12">Mitochondrial carnitine/acylcarnitine carrier protein CACL</fullName>
    </submittedName>
</protein>
<evidence type="ECO:0000313" key="13">
    <source>
        <dbReference type="Proteomes" id="UP000225706"/>
    </source>
</evidence>
<dbReference type="PANTHER" id="PTHR45624:SF10">
    <property type="entry name" value="SLC (SOLUTE CARRIER) HOMOLOG"/>
    <property type="match status" value="1"/>
</dbReference>
<accession>A0A2B4RVH7</accession>
<dbReference type="GO" id="GO:0022857">
    <property type="term" value="F:transmembrane transporter activity"/>
    <property type="evidence" value="ECO:0007669"/>
    <property type="project" value="TreeGrafter"/>
</dbReference>
<evidence type="ECO:0000256" key="6">
    <source>
        <dbReference type="ARBA" id="ARBA00022989"/>
    </source>
</evidence>
<reference evidence="13" key="1">
    <citation type="journal article" date="2017" name="bioRxiv">
        <title>Comparative analysis of the genomes of Stylophora pistillata and Acropora digitifera provides evidence for extensive differences between species of corals.</title>
        <authorList>
            <person name="Voolstra C.R."/>
            <person name="Li Y."/>
            <person name="Liew Y.J."/>
            <person name="Baumgarten S."/>
            <person name="Zoccola D."/>
            <person name="Flot J.-F."/>
            <person name="Tambutte S."/>
            <person name="Allemand D."/>
            <person name="Aranda M."/>
        </authorList>
    </citation>
    <scope>NUCLEOTIDE SEQUENCE [LARGE SCALE GENOMIC DNA]</scope>
</reference>
<comment type="subcellular location">
    <subcellularLocation>
        <location evidence="1">Mitochondrion membrane</location>
        <topology evidence="1">Multi-pass membrane protein</topology>
    </subcellularLocation>
</comment>
<dbReference type="GO" id="GO:0031966">
    <property type="term" value="C:mitochondrial membrane"/>
    <property type="evidence" value="ECO:0007669"/>
    <property type="project" value="UniProtKB-SubCell"/>
</dbReference>
<dbReference type="InterPro" id="IPR023395">
    <property type="entry name" value="MCP_dom_sf"/>
</dbReference>
<keyword evidence="8 9" id="KW-0472">Membrane</keyword>
<dbReference type="InterPro" id="IPR050567">
    <property type="entry name" value="Mitochondrial_Carrier"/>
</dbReference>
<evidence type="ECO:0000256" key="5">
    <source>
        <dbReference type="ARBA" id="ARBA00022737"/>
    </source>
</evidence>
<dbReference type="OrthoDB" id="193856at2759"/>
<evidence type="ECO:0000256" key="8">
    <source>
        <dbReference type="ARBA" id="ARBA00023136"/>
    </source>
</evidence>
<keyword evidence="7" id="KW-0496">Mitochondrion</keyword>
<feature type="transmembrane region" description="Helical" evidence="11">
    <location>
        <begin position="99"/>
        <end position="118"/>
    </location>
</feature>
<dbReference type="AlphaFoldDB" id="A0A2B4RVH7"/>
<evidence type="ECO:0000256" key="9">
    <source>
        <dbReference type="PROSITE-ProRule" id="PRU00282"/>
    </source>
</evidence>
<organism evidence="12 13">
    <name type="scientific">Stylophora pistillata</name>
    <name type="common">Smooth cauliflower coral</name>
    <dbReference type="NCBI Taxonomy" id="50429"/>
    <lineage>
        <taxon>Eukaryota</taxon>
        <taxon>Metazoa</taxon>
        <taxon>Cnidaria</taxon>
        <taxon>Anthozoa</taxon>
        <taxon>Hexacorallia</taxon>
        <taxon>Scleractinia</taxon>
        <taxon>Astrocoeniina</taxon>
        <taxon>Pocilloporidae</taxon>
        <taxon>Stylophora</taxon>
    </lineage>
</organism>
<dbReference type="InterPro" id="IPR002067">
    <property type="entry name" value="MCP"/>
</dbReference>
<keyword evidence="13" id="KW-1185">Reference proteome</keyword>
<dbReference type="Pfam" id="PF00153">
    <property type="entry name" value="Mito_carr"/>
    <property type="match status" value="3"/>
</dbReference>
<feature type="repeat" description="Solcar" evidence="9">
    <location>
        <begin position="1"/>
        <end position="89"/>
    </location>
</feature>
<dbReference type="PRINTS" id="PR00926">
    <property type="entry name" value="MITOCARRIER"/>
</dbReference>
<keyword evidence="5" id="KW-0677">Repeat</keyword>
<dbReference type="EMBL" id="LSMT01000324">
    <property type="protein sequence ID" value="PFX20255.1"/>
    <property type="molecule type" value="Genomic_DNA"/>
</dbReference>
<evidence type="ECO:0000256" key="2">
    <source>
        <dbReference type="ARBA" id="ARBA00006375"/>
    </source>
</evidence>
<feature type="repeat" description="Solcar" evidence="9">
    <location>
        <begin position="98"/>
        <end position="189"/>
    </location>
</feature>
<keyword evidence="4 9" id="KW-0812">Transmembrane</keyword>
<evidence type="ECO:0000256" key="3">
    <source>
        <dbReference type="ARBA" id="ARBA00022448"/>
    </source>
</evidence>
<evidence type="ECO:0000256" key="1">
    <source>
        <dbReference type="ARBA" id="ARBA00004225"/>
    </source>
</evidence>
<proteinExistence type="inferred from homology"/>
<dbReference type="SUPFAM" id="SSF103506">
    <property type="entry name" value="Mitochondrial carrier"/>
    <property type="match status" value="1"/>
</dbReference>
<name>A0A2B4RVH7_STYPI</name>
<evidence type="ECO:0000256" key="7">
    <source>
        <dbReference type="ARBA" id="ARBA00023128"/>
    </source>
</evidence>
<evidence type="ECO:0000256" key="4">
    <source>
        <dbReference type="ARBA" id="ARBA00022692"/>
    </source>
</evidence>
<keyword evidence="3 10" id="KW-0813">Transport</keyword>
<feature type="repeat" description="Solcar" evidence="9">
    <location>
        <begin position="199"/>
        <end position="287"/>
    </location>
</feature>
<feature type="transmembrane region" description="Helical" evidence="11">
    <location>
        <begin position="69"/>
        <end position="87"/>
    </location>
</feature>
<sequence>MEVGREFIAGWCAGCTGVIVTQPLDTVKVRMQVLSSGSKPAATTSLSCFYNIIKHETIFGLFKGMAPPLAAVALQNAILFGVYGNVLKMFSSKNGDKPALSHVCFAAAASGAAQLWVVGPMELIKIKLQLQTEGKHSKSSHYRGAMDCIRKIYKTAGSRGLFQGATPLIFRDIPGFVVYFASYEILLDALSQRKSTTDTQPLVTMLAGGLAGMIGWFSTFPFDGIKTRMQADGNKGLFTYKGTVDCFLQTYRAGGVKSLFAGVGPCLLRAFPHNAVVFVVYNLVSKWLGNCISPVDNGYNLKVD</sequence>
<comment type="caution">
    <text evidence="12">The sequence shown here is derived from an EMBL/GenBank/DDBJ whole genome shotgun (WGS) entry which is preliminary data.</text>
</comment>
<dbReference type="PROSITE" id="PS50920">
    <property type="entry name" value="SOLCAR"/>
    <property type="match status" value="3"/>
</dbReference>
<dbReference type="PANTHER" id="PTHR45624">
    <property type="entry name" value="MITOCHONDRIAL BASIC AMINO ACIDS TRANSPORTER-RELATED"/>
    <property type="match status" value="1"/>
</dbReference>
<dbReference type="Gene3D" id="1.50.40.10">
    <property type="entry name" value="Mitochondrial carrier domain"/>
    <property type="match status" value="1"/>
</dbReference>
<evidence type="ECO:0000256" key="10">
    <source>
        <dbReference type="RuleBase" id="RU000488"/>
    </source>
</evidence>
<comment type="similarity">
    <text evidence="2 10">Belongs to the mitochondrial carrier (TC 2.A.29) family.</text>
</comment>
<keyword evidence="6 11" id="KW-1133">Transmembrane helix</keyword>
<dbReference type="InterPro" id="IPR018108">
    <property type="entry name" value="MCP_transmembrane"/>
</dbReference>